<dbReference type="AlphaFoldDB" id="A0A6S8IUM9"/>
<feature type="compositionally biased region" description="Polar residues" evidence="1">
    <location>
        <begin position="109"/>
        <end position="123"/>
    </location>
</feature>
<evidence type="ECO:0000256" key="1">
    <source>
        <dbReference type="SAM" id="MobiDB-lite"/>
    </source>
</evidence>
<feature type="compositionally biased region" description="Low complexity" evidence="1">
    <location>
        <begin position="126"/>
        <end position="140"/>
    </location>
</feature>
<reference evidence="2" key="1">
    <citation type="submission" date="2021-01" db="EMBL/GenBank/DDBJ databases">
        <authorList>
            <person name="Corre E."/>
            <person name="Pelletier E."/>
            <person name="Niang G."/>
            <person name="Scheremetjew M."/>
            <person name="Finn R."/>
            <person name="Kale V."/>
            <person name="Holt S."/>
            <person name="Cochrane G."/>
            <person name="Meng A."/>
            <person name="Brown T."/>
            <person name="Cohen L."/>
        </authorList>
    </citation>
    <scope>NUCLEOTIDE SEQUENCE</scope>
    <source>
        <strain evidence="2">CCMP1320</strain>
    </source>
</reference>
<accession>A0A6S8IUM9</accession>
<name>A0A6S8IUM9_DUNTE</name>
<dbReference type="EMBL" id="HBIP01012166">
    <property type="protein sequence ID" value="CAE0491808.1"/>
    <property type="molecule type" value="Transcribed_RNA"/>
</dbReference>
<proteinExistence type="predicted"/>
<feature type="region of interest" description="Disordered" evidence="1">
    <location>
        <begin position="1"/>
        <end position="176"/>
    </location>
</feature>
<sequence length="176" mass="19270">MRCEVCDTRRGYSTADAHAHPNVSRPQASALPSNALKALQKSSPAPSNTHRALQKSGSGAHPTQQPLKRKHPQQQHSYPSKQGPSCAPSGHNSQSHQVLARPPQQQQQFHSVSTSHNTQSHQATVHPPQQRQHQQTQQHQHQQRQKQQHSQPKQASITSLLQRAAATGGRPGTKAG</sequence>
<gene>
    <name evidence="2" type="ORF">DTER00134_LOCUS6880</name>
    <name evidence="3" type="ORF">DTER00134_LOCUS6881</name>
</gene>
<dbReference type="EMBL" id="HBIP01012165">
    <property type="protein sequence ID" value="CAE0491807.1"/>
    <property type="molecule type" value="Transcribed_RNA"/>
</dbReference>
<organism evidence="2">
    <name type="scientific">Dunaliella tertiolecta</name>
    <name type="common">Green alga</name>
    <dbReference type="NCBI Taxonomy" id="3047"/>
    <lineage>
        <taxon>Eukaryota</taxon>
        <taxon>Viridiplantae</taxon>
        <taxon>Chlorophyta</taxon>
        <taxon>core chlorophytes</taxon>
        <taxon>Chlorophyceae</taxon>
        <taxon>CS clade</taxon>
        <taxon>Chlamydomonadales</taxon>
        <taxon>Dunaliellaceae</taxon>
        <taxon>Dunaliella</taxon>
    </lineage>
</organism>
<evidence type="ECO:0000313" key="2">
    <source>
        <dbReference type="EMBL" id="CAE0491807.1"/>
    </source>
</evidence>
<feature type="compositionally biased region" description="Polar residues" evidence="1">
    <location>
        <begin position="40"/>
        <end position="66"/>
    </location>
</feature>
<feature type="compositionally biased region" description="Polar residues" evidence="1">
    <location>
        <begin position="74"/>
        <end position="83"/>
    </location>
</feature>
<feature type="compositionally biased region" description="Basic and acidic residues" evidence="1">
    <location>
        <begin position="1"/>
        <end position="10"/>
    </location>
</feature>
<protein>
    <submittedName>
        <fullName evidence="2">Uncharacterized protein</fullName>
    </submittedName>
</protein>
<evidence type="ECO:0000313" key="3">
    <source>
        <dbReference type="EMBL" id="CAE0491808.1"/>
    </source>
</evidence>